<keyword evidence="2" id="KW-0678">Repressor</keyword>
<dbReference type="Proteomes" id="UP000516437">
    <property type="component" value="Chromosome 1"/>
</dbReference>
<dbReference type="Gene3D" id="3.30.420.10">
    <property type="entry name" value="Ribonuclease H-like superfamily/Ribonuclease H"/>
    <property type="match status" value="2"/>
</dbReference>
<dbReference type="Pfam" id="PF16486">
    <property type="entry name" value="ArgoN"/>
    <property type="match status" value="1"/>
</dbReference>
<dbReference type="InterPro" id="IPR014811">
    <property type="entry name" value="ArgoL1"/>
</dbReference>
<dbReference type="EMBL" id="RXIC02000019">
    <property type="protein sequence ID" value="KAB1225521.1"/>
    <property type="molecule type" value="Genomic_DNA"/>
</dbReference>
<dbReference type="InterPro" id="IPR032474">
    <property type="entry name" value="Argonaute_N"/>
</dbReference>
<comment type="caution">
    <text evidence="6">The sequence shown here is derived from an EMBL/GenBank/DDBJ whole genome shotgun (WGS) entry which is preliminary data.</text>
</comment>
<name>A0A6A1WJY0_9ROSI</name>
<accession>A0A6A1WJY0</accession>
<dbReference type="SMART" id="SM01163">
    <property type="entry name" value="DUF1785"/>
    <property type="match status" value="1"/>
</dbReference>
<dbReference type="PROSITE" id="PS50822">
    <property type="entry name" value="PIWI"/>
    <property type="match status" value="1"/>
</dbReference>
<dbReference type="InterPro" id="IPR036397">
    <property type="entry name" value="RNaseH_sf"/>
</dbReference>
<feature type="domain" description="Piwi" evidence="5">
    <location>
        <begin position="552"/>
        <end position="834"/>
    </location>
</feature>
<proteinExistence type="inferred from homology"/>
<reference evidence="6 7" key="1">
    <citation type="journal article" date="2019" name="Plant Biotechnol. J.">
        <title>The red bayberry genome and genetic basis of sex determination.</title>
        <authorList>
            <person name="Jia H.M."/>
            <person name="Jia H.J."/>
            <person name="Cai Q.L."/>
            <person name="Wang Y."/>
            <person name="Zhao H.B."/>
            <person name="Yang W.F."/>
            <person name="Wang G.Y."/>
            <person name="Li Y.H."/>
            <person name="Zhan D.L."/>
            <person name="Shen Y.T."/>
            <person name="Niu Q.F."/>
            <person name="Chang L."/>
            <person name="Qiu J."/>
            <person name="Zhao L."/>
            <person name="Xie H.B."/>
            <person name="Fu W.Y."/>
            <person name="Jin J."/>
            <person name="Li X.W."/>
            <person name="Jiao Y."/>
            <person name="Zhou C.C."/>
            <person name="Tu T."/>
            <person name="Chai C.Y."/>
            <person name="Gao J.L."/>
            <person name="Fan L.J."/>
            <person name="van de Weg E."/>
            <person name="Wang J.Y."/>
            <person name="Gao Z.S."/>
        </authorList>
    </citation>
    <scope>NUCLEOTIDE SEQUENCE [LARGE SCALE GENOMIC DNA]</scope>
    <source>
        <tissue evidence="6">Leaves</tissue>
    </source>
</reference>
<evidence type="ECO:0000259" key="4">
    <source>
        <dbReference type="PROSITE" id="PS50821"/>
    </source>
</evidence>
<keyword evidence="7" id="KW-1185">Reference proteome</keyword>
<dbReference type="PROSITE" id="PS50821">
    <property type="entry name" value="PAZ"/>
    <property type="match status" value="1"/>
</dbReference>
<dbReference type="SUPFAM" id="SSF53098">
    <property type="entry name" value="Ribonuclease H-like"/>
    <property type="match status" value="1"/>
</dbReference>
<dbReference type="Gene3D" id="3.40.50.2300">
    <property type="match status" value="1"/>
</dbReference>
<keyword evidence="3" id="KW-0687">Ribonucleoprotein</keyword>
<dbReference type="AlphaFoldDB" id="A0A6A1WJY0"/>
<feature type="domain" description="PAZ" evidence="4">
    <location>
        <begin position="272"/>
        <end position="384"/>
    </location>
</feature>
<protein>
    <submittedName>
        <fullName evidence="6">Protein argonaute 4A</fullName>
    </submittedName>
</protein>
<dbReference type="CDD" id="cd02846">
    <property type="entry name" value="PAZ_argonaute_like"/>
    <property type="match status" value="1"/>
</dbReference>
<comment type="similarity">
    <text evidence="1">Belongs to the argonaute family. Ago subfamily.</text>
</comment>
<dbReference type="GO" id="GO:0051607">
    <property type="term" value="P:defense response to virus"/>
    <property type="evidence" value="ECO:0007669"/>
    <property type="project" value="UniProtKB-ARBA"/>
</dbReference>
<evidence type="ECO:0000256" key="3">
    <source>
        <dbReference type="ARBA" id="ARBA00023274"/>
    </source>
</evidence>
<dbReference type="Pfam" id="PF02171">
    <property type="entry name" value="Piwi"/>
    <property type="match status" value="1"/>
</dbReference>
<dbReference type="InterPro" id="IPR003100">
    <property type="entry name" value="PAZ_dom"/>
</dbReference>
<gene>
    <name evidence="6" type="ORF">CJ030_MR1G018586</name>
</gene>
<dbReference type="InterPro" id="IPR036085">
    <property type="entry name" value="PAZ_dom_sf"/>
</dbReference>
<sequence length="885" mass="99314">MMSHKSEPPSPTPPFVPSNVIPIKEESCKGTDLCKKTSTPKRVPMARRNCGVRGSKIQLLTNHFKVDMHRADCFCHYSVALFYEDGRPVDMKGFGRRVLEEVEETYDELKGKNFAYDGDKSLFTYGSLKANKLEFTVVLDDLSSNRNVGRGSLNESDQKRLSGQYLSKTFKVKISFASIIRIQAIADALSGSESEQSQEPLRVLDIILKQNAAKQNCLLVRQSFFHPIQSDFAHLGDGLLACRGFHSGFRTTQGGLSLNMDVSTTVIVEPGPVLDFLIRNQRVNYPRQIDWIKAQKTLKNLRIRANKTEFKITGLSDKSCKQQTFLLKQKTGSSKAHSIETTVYDYFVNHKHIQLYHSADFPCINVGKPKRPSYFPIELCYLISLQRYTKALSNLQRALLVEKSTQKPQEQMKVVSEALRNCKYDANQMLQSCGISINREFTLVEGRALSVPVLSAGDGQRIFPKNGRWNFNDMKVAAPMQIDYWAAVNFSAPCNMHILVQNLINCAKVKGILFNPPMGVFEESPLLIQEPAHVRVQKMLESLLMELQKLQFLLCILPEKNSEIYGPWKKKILVELGVATQCMVPTRVNDQYLTNVLLKINAKLGGLNSVLEVERSHAIPLVSWVPTLILGMDVSHGSSGRSDIPSVAAVTDFPPCKALFSQRVSDTEDQGIIRELLVEFNCTSGLMPEQIIIFRDGVSESQFDQVLNTELGQIIEKNHHTKFFQANGASDNVPAGTVVDSEVCHPRNNDFYLCAHDGMLGTTRPTHYHVLYDEIGFSTDDLQEEPEEHYSHISRLFLSVWYFKFDRLGLTQKYLVAPIRYAHLAAAQMAKVIGADGIADTSSSHSGDITSVGDPPVPELPRMDSAVARFHVLLLRILFNLACLK</sequence>
<evidence type="ECO:0000256" key="2">
    <source>
        <dbReference type="ARBA" id="ARBA00022491"/>
    </source>
</evidence>
<dbReference type="OrthoDB" id="10252740at2759"/>
<dbReference type="Pfam" id="PF02170">
    <property type="entry name" value="PAZ"/>
    <property type="match status" value="1"/>
</dbReference>
<evidence type="ECO:0000256" key="1">
    <source>
        <dbReference type="ARBA" id="ARBA00008201"/>
    </source>
</evidence>
<dbReference type="SMART" id="SM00950">
    <property type="entry name" value="Piwi"/>
    <property type="match status" value="1"/>
</dbReference>
<dbReference type="GO" id="GO:0003723">
    <property type="term" value="F:RNA binding"/>
    <property type="evidence" value="ECO:0007669"/>
    <property type="project" value="InterPro"/>
</dbReference>
<dbReference type="Pfam" id="PF08699">
    <property type="entry name" value="ArgoL1"/>
    <property type="match status" value="1"/>
</dbReference>
<evidence type="ECO:0000313" key="7">
    <source>
        <dbReference type="Proteomes" id="UP000516437"/>
    </source>
</evidence>
<dbReference type="GO" id="GO:1990904">
    <property type="term" value="C:ribonucleoprotein complex"/>
    <property type="evidence" value="ECO:0007669"/>
    <property type="project" value="UniProtKB-KW"/>
</dbReference>
<dbReference type="Gene3D" id="2.170.260.10">
    <property type="entry name" value="paz domain"/>
    <property type="match status" value="1"/>
</dbReference>
<dbReference type="PANTHER" id="PTHR22891">
    <property type="entry name" value="EUKARYOTIC TRANSLATION INITIATION FACTOR 2C"/>
    <property type="match status" value="1"/>
</dbReference>
<dbReference type="SUPFAM" id="SSF101690">
    <property type="entry name" value="PAZ domain"/>
    <property type="match status" value="1"/>
</dbReference>
<dbReference type="InterPro" id="IPR003165">
    <property type="entry name" value="Piwi"/>
</dbReference>
<dbReference type="InterPro" id="IPR012337">
    <property type="entry name" value="RNaseH-like_sf"/>
</dbReference>
<evidence type="ECO:0000259" key="5">
    <source>
        <dbReference type="PROSITE" id="PS50822"/>
    </source>
</evidence>
<organism evidence="6 7">
    <name type="scientific">Morella rubra</name>
    <name type="common">Chinese bayberry</name>
    <dbReference type="NCBI Taxonomy" id="262757"/>
    <lineage>
        <taxon>Eukaryota</taxon>
        <taxon>Viridiplantae</taxon>
        <taxon>Streptophyta</taxon>
        <taxon>Embryophyta</taxon>
        <taxon>Tracheophyta</taxon>
        <taxon>Spermatophyta</taxon>
        <taxon>Magnoliopsida</taxon>
        <taxon>eudicotyledons</taxon>
        <taxon>Gunneridae</taxon>
        <taxon>Pentapetalae</taxon>
        <taxon>rosids</taxon>
        <taxon>fabids</taxon>
        <taxon>Fagales</taxon>
        <taxon>Myricaceae</taxon>
        <taxon>Morella</taxon>
    </lineage>
</organism>
<evidence type="ECO:0000313" key="6">
    <source>
        <dbReference type="EMBL" id="KAB1225521.1"/>
    </source>
</evidence>